<evidence type="ECO:0000313" key="5">
    <source>
        <dbReference type="Proteomes" id="UP000187148"/>
    </source>
</evidence>
<dbReference type="SUPFAM" id="SSF56784">
    <property type="entry name" value="HAD-like"/>
    <property type="match status" value="1"/>
</dbReference>
<dbReference type="PANTHER" id="PTHR10000">
    <property type="entry name" value="PHOSPHOSERINE PHOSPHATASE"/>
    <property type="match status" value="1"/>
</dbReference>
<dbReference type="GO" id="GO:0016791">
    <property type="term" value="F:phosphatase activity"/>
    <property type="evidence" value="ECO:0007669"/>
    <property type="project" value="TreeGrafter"/>
</dbReference>
<dbReference type="PROSITE" id="PS01228">
    <property type="entry name" value="COF_1"/>
    <property type="match status" value="1"/>
</dbReference>
<dbReference type="Gene3D" id="3.40.50.1000">
    <property type="entry name" value="HAD superfamily/HAD-like"/>
    <property type="match status" value="1"/>
</dbReference>
<evidence type="ECO:0000256" key="2">
    <source>
        <dbReference type="ARBA" id="ARBA00022801"/>
    </source>
</evidence>
<dbReference type="KEGG" id="kco:BWI95_12595"/>
<dbReference type="RefSeq" id="WP_054803711.1">
    <property type="nucleotide sequence ID" value="NZ_CP019445.1"/>
</dbReference>
<name>A0A807LEP3_9ENTR</name>
<dbReference type="Pfam" id="PF08282">
    <property type="entry name" value="Hydrolase_3"/>
    <property type="match status" value="1"/>
</dbReference>
<dbReference type="InterPro" id="IPR036412">
    <property type="entry name" value="HAD-like_sf"/>
</dbReference>
<evidence type="ECO:0000313" key="4">
    <source>
        <dbReference type="EMBL" id="APZ05817.1"/>
    </source>
</evidence>
<sequence length="272" mass="29688">MTSRVIALDLDGTLLTPKKTLLPSSLEALARAKAAGHLPIIVTGRHHVAIHPFYQALALDTPAICCNGTYLYDYHAKKVLAADPLPVNQAQQLIALLEEYQVHGLMYVDNAMLYEKPTGHVLRTTAWAEALPPEQRPVFQQVDSLRAAAAEVEAIWKFALTDEDTGKLKNFAHHVEQTLGLECEWSWHDQVDIARAGNSKGKRLAEWVAAQGLSMQDVVAFGDNYNDISMLQAAGTGVAMGNADDVVKAHANVVIGDNTVDSIAQFIDKELL</sequence>
<evidence type="ECO:0000256" key="3">
    <source>
        <dbReference type="ARBA" id="ARBA00022842"/>
    </source>
</evidence>
<keyword evidence="1" id="KW-0479">Metal-binding</keyword>
<evidence type="ECO:0000256" key="1">
    <source>
        <dbReference type="ARBA" id="ARBA00022723"/>
    </source>
</evidence>
<dbReference type="EMBL" id="CP019445">
    <property type="protein sequence ID" value="APZ05817.1"/>
    <property type="molecule type" value="Genomic_DNA"/>
</dbReference>
<organism evidence="4 5">
    <name type="scientific">Kosakonia cowanii JCM 10956 = DSM 18146</name>
    <dbReference type="NCBI Taxonomy" id="1300165"/>
    <lineage>
        <taxon>Bacteria</taxon>
        <taxon>Pseudomonadati</taxon>
        <taxon>Pseudomonadota</taxon>
        <taxon>Gammaproteobacteria</taxon>
        <taxon>Enterobacterales</taxon>
        <taxon>Enterobacteriaceae</taxon>
        <taxon>Kosakonia</taxon>
    </lineage>
</organism>
<dbReference type="CDD" id="cd07516">
    <property type="entry name" value="HAD_Pase"/>
    <property type="match status" value="1"/>
</dbReference>
<accession>A0A807LEP3</accession>
<dbReference type="GO" id="GO:0000287">
    <property type="term" value="F:magnesium ion binding"/>
    <property type="evidence" value="ECO:0007669"/>
    <property type="project" value="UniProtKB-ARBA"/>
</dbReference>
<reference evidence="4 5" key="1">
    <citation type="submission" date="2017-01" db="EMBL/GenBank/DDBJ databases">
        <authorList>
            <person name="Cao J.-M."/>
        </authorList>
    </citation>
    <scope>NUCLEOTIDE SEQUENCE [LARGE SCALE GENOMIC DNA]</scope>
    <source>
        <strain evidence="4 5">888-76</strain>
    </source>
</reference>
<protein>
    <submittedName>
        <fullName evidence="4">Pyridoxal phosphatase</fullName>
    </submittedName>
</protein>
<dbReference type="NCBIfam" id="TIGR00099">
    <property type="entry name" value="Cof-subfamily"/>
    <property type="match status" value="1"/>
</dbReference>
<dbReference type="NCBIfam" id="TIGR01484">
    <property type="entry name" value="HAD-SF-IIB"/>
    <property type="match status" value="1"/>
</dbReference>
<gene>
    <name evidence="4" type="ORF">BWI95_12595</name>
</gene>
<dbReference type="Gene3D" id="3.30.1240.10">
    <property type="match status" value="1"/>
</dbReference>
<keyword evidence="2" id="KW-0378">Hydrolase</keyword>
<proteinExistence type="predicted"/>
<dbReference type="InterPro" id="IPR006379">
    <property type="entry name" value="HAD-SF_hydro_IIB"/>
</dbReference>
<keyword evidence="5" id="KW-1185">Reference proteome</keyword>
<dbReference type="PROSITE" id="PS01229">
    <property type="entry name" value="COF_2"/>
    <property type="match status" value="1"/>
</dbReference>
<dbReference type="NCBIfam" id="NF007821">
    <property type="entry name" value="PRK10530.1"/>
    <property type="match status" value="1"/>
</dbReference>
<dbReference type="PANTHER" id="PTHR10000:SF58">
    <property type="entry name" value="PYRIDOXAL PHOSPHATE PHOSPHATASE YBHA"/>
    <property type="match status" value="1"/>
</dbReference>
<keyword evidence="3" id="KW-0460">Magnesium</keyword>
<dbReference type="Proteomes" id="UP000187148">
    <property type="component" value="Chromosome"/>
</dbReference>
<dbReference type="GO" id="GO:0005829">
    <property type="term" value="C:cytosol"/>
    <property type="evidence" value="ECO:0007669"/>
    <property type="project" value="TreeGrafter"/>
</dbReference>
<dbReference type="AlphaFoldDB" id="A0A807LEP3"/>
<dbReference type="InterPro" id="IPR000150">
    <property type="entry name" value="Cof"/>
</dbReference>
<dbReference type="InterPro" id="IPR023214">
    <property type="entry name" value="HAD_sf"/>
</dbReference>